<accession>A0ACA9NPW0</accession>
<evidence type="ECO:0000313" key="1">
    <source>
        <dbReference type="EMBL" id="CAG8669984.1"/>
    </source>
</evidence>
<comment type="caution">
    <text evidence="1">The sequence shown here is derived from an EMBL/GenBank/DDBJ whole genome shotgun (WGS) entry which is preliminary data.</text>
</comment>
<dbReference type="Proteomes" id="UP000789920">
    <property type="component" value="Unassembled WGS sequence"/>
</dbReference>
<feature type="non-terminal residue" evidence="1">
    <location>
        <position position="1"/>
    </location>
</feature>
<sequence length="50" mass="5727">KETEIELHQKGLRVVLVEAGLLSMIDILLEAKQSIQYPQPHFQPEVAEEQ</sequence>
<name>A0ACA9NPW0_9GLOM</name>
<evidence type="ECO:0000313" key="2">
    <source>
        <dbReference type="Proteomes" id="UP000789920"/>
    </source>
</evidence>
<organism evidence="1 2">
    <name type="scientific">Racocetra persica</name>
    <dbReference type="NCBI Taxonomy" id="160502"/>
    <lineage>
        <taxon>Eukaryota</taxon>
        <taxon>Fungi</taxon>
        <taxon>Fungi incertae sedis</taxon>
        <taxon>Mucoromycota</taxon>
        <taxon>Glomeromycotina</taxon>
        <taxon>Glomeromycetes</taxon>
        <taxon>Diversisporales</taxon>
        <taxon>Gigasporaceae</taxon>
        <taxon>Racocetra</taxon>
    </lineage>
</organism>
<gene>
    <name evidence="1" type="ORF">RPERSI_LOCUS8634</name>
</gene>
<keyword evidence="2" id="KW-1185">Reference proteome</keyword>
<protein>
    <submittedName>
        <fullName evidence="1">35245_t:CDS:1</fullName>
    </submittedName>
</protein>
<dbReference type="EMBL" id="CAJVQC010015731">
    <property type="protein sequence ID" value="CAG8669984.1"/>
    <property type="molecule type" value="Genomic_DNA"/>
</dbReference>
<proteinExistence type="predicted"/>
<reference evidence="1" key="1">
    <citation type="submission" date="2021-06" db="EMBL/GenBank/DDBJ databases">
        <authorList>
            <person name="Kallberg Y."/>
            <person name="Tangrot J."/>
            <person name="Rosling A."/>
        </authorList>
    </citation>
    <scope>NUCLEOTIDE SEQUENCE</scope>
    <source>
        <strain evidence="1">MA461A</strain>
    </source>
</reference>